<accession>A0A4U8VWB6</accession>
<evidence type="ECO:0008006" key="4">
    <source>
        <dbReference type="Google" id="ProtNLM"/>
    </source>
</evidence>
<sequence>MVGIGAPAEPVADNSEHMGEPERPRRDRIDNERAVMPHNWVHSAGGPFLVAPESELGHWGGVEDMDGPVQTWGDYGRACAVQGYIGLVAVGSQQALVLGDQPARTTYLPAERVFLRGAHTGSDEEIATMARRVLSEIVWDADEDLRWEVREAVVLFDSAWAGTEIEPDNHLRIELEPGGYRVRAASCRFPDNWLILVQLQPEVATEPTR</sequence>
<organism evidence="2 3">
    <name type="scientific">Nocardia cyriacigeorgica</name>
    <dbReference type="NCBI Taxonomy" id="135487"/>
    <lineage>
        <taxon>Bacteria</taxon>
        <taxon>Bacillati</taxon>
        <taxon>Actinomycetota</taxon>
        <taxon>Actinomycetes</taxon>
        <taxon>Mycobacteriales</taxon>
        <taxon>Nocardiaceae</taxon>
        <taxon>Nocardia</taxon>
    </lineage>
</organism>
<dbReference type="EMBL" id="LR215973">
    <property type="protein sequence ID" value="VFA97936.1"/>
    <property type="molecule type" value="Genomic_DNA"/>
</dbReference>
<dbReference type="AlphaFoldDB" id="A0A4U8VWB6"/>
<name>A0A4U8VWB6_9NOCA</name>
<dbReference type="Proteomes" id="UP000290439">
    <property type="component" value="Chromosome"/>
</dbReference>
<feature type="compositionally biased region" description="Basic and acidic residues" evidence="1">
    <location>
        <begin position="14"/>
        <end position="26"/>
    </location>
</feature>
<feature type="region of interest" description="Disordered" evidence="1">
    <location>
        <begin position="1"/>
        <end position="26"/>
    </location>
</feature>
<dbReference type="InterPro" id="IPR028961">
    <property type="entry name" value="Imm21"/>
</dbReference>
<evidence type="ECO:0000313" key="2">
    <source>
        <dbReference type="EMBL" id="VFA97936.1"/>
    </source>
</evidence>
<protein>
    <recommendedName>
        <fullName evidence="4">Immunity protein 21 of polymorphic toxin system</fullName>
    </recommendedName>
</protein>
<proteinExistence type="predicted"/>
<reference evidence="2 3" key="1">
    <citation type="submission" date="2019-02" db="EMBL/GenBank/DDBJ databases">
        <authorList>
            <consortium name="Pathogen Informatics"/>
        </authorList>
    </citation>
    <scope>NUCLEOTIDE SEQUENCE [LARGE SCALE GENOMIC DNA]</scope>
    <source>
        <strain evidence="2 3">3012STDY6756504</strain>
    </source>
</reference>
<evidence type="ECO:0000313" key="3">
    <source>
        <dbReference type="Proteomes" id="UP000290439"/>
    </source>
</evidence>
<evidence type="ECO:0000256" key="1">
    <source>
        <dbReference type="SAM" id="MobiDB-lite"/>
    </source>
</evidence>
<gene>
    <name evidence="2" type="ORF">NCTC10797_01701</name>
</gene>
<dbReference type="Pfam" id="PF15589">
    <property type="entry name" value="Imm21"/>
    <property type="match status" value="1"/>
</dbReference>